<sequence length="429" mass="48648">MRLKIYFETYGCALNHGDTSIMKSILTSRGHVIVDNPEDADVLIINTCTVRFDTESRMITAIKKLYGFAERASKKLIVTGCMAGAQPYKIKRMFPNVSLVSPQNSSRIWLVVESSEPIDLLLGSRDRSYLGVYVEGSIGYLPVQEGCLGDCSFCISKNVRRNLVSYPIEIVKKSLIEMLGKGVVEIELTGQDVASYGIDIYGRKSLPKLLVELLEVDGNYMVRIGMMNPDTLIDIVDDLLDIVKSSDRVYRFLHIPLQSGSDKVLKIMRRKYSVDEYRSLVKEIKSKIPDVSIATDIIVGHPGEEEEDFESTINIVKELGFERIHVAVYSIRTNTYSASLPQIPGWIKKKRMLKLLKIIEEVCYNYRRKYVGSVANVFLTEKTNTWIGRLRNYIPVVIKNPSSELGFGKWINVYVEEATYYDLRGIMVS</sequence>
<dbReference type="InterPro" id="IPR006638">
    <property type="entry name" value="Elp3/MiaA/NifB-like_rSAM"/>
</dbReference>
<name>A0A7C4NMR0_STAMA</name>
<evidence type="ECO:0000259" key="14">
    <source>
        <dbReference type="PROSITE" id="PS51918"/>
    </source>
</evidence>
<keyword evidence="6 11" id="KW-0819">tRNA processing</keyword>
<dbReference type="SMART" id="SM00729">
    <property type="entry name" value="Elp3"/>
    <property type="match status" value="1"/>
</dbReference>
<evidence type="ECO:0000256" key="2">
    <source>
        <dbReference type="ARBA" id="ARBA00008616"/>
    </source>
</evidence>
<dbReference type="InterPro" id="IPR038135">
    <property type="entry name" value="Methylthiotransferase_N_sf"/>
</dbReference>
<dbReference type="Gene3D" id="3.40.50.12160">
    <property type="entry name" value="Methylthiotransferase, N-terminal domain"/>
    <property type="match status" value="1"/>
</dbReference>
<dbReference type="InterPro" id="IPR002792">
    <property type="entry name" value="TRAM_dom"/>
</dbReference>
<dbReference type="PROSITE" id="PS50926">
    <property type="entry name" value="TRAM"/>
    <property type="match status" value="1"/>
</dbReference>
<dbReference type="NCBIfam" id="TIGR00089">
    <property type="entry name" value="MiaB/RimO family radical SAM methylthiotransferase"/>
    <property type="match status" value="1"/>
</dbReference>
<dbReference type="InterPro" id="IPR058240">
    <property type="entry name" value="rSAM_sf"/>
</dbReference>
<evidence type="ECO:0000259" key="12">
    <source>
        <dbReference type="PROSITE" id="PS50926"/>
    </source>
</evidence>
<dbReference type="PANTHER" id="PTHR11918">
    <property type="entry name" value="RADICAL SAM PROTEINS"/>
    <property type="match status" value="1"/>
</dbReference>
<gene>
    <name evidence="15" type="ORF">ENU20_01240</name>
</gene>
<evidence type="ECO:0000256" key="9">
    <source>
        <dbReference type="ARBA" id="ARBA00023014"/>
    </source>
</evidence>
<dbReference type="NCBIfam" id="TIGR01578">
    <property type="entry name" value="MiaB-like-B"/>
    <property type="match status" value="1"/>
</dbReference>
<dbReference type="SFLD" id="SFLDS00029">
    <property type="entry name" value="Radical_SAM"/>
    <property type="match status" value="1"/>
</dbReference>
<evidence type="ECO:0000256" key="8">
    <source>
        <dbReference type="ARBA" id="ARBA00023004"/>
    </source>
</evidence>
<dbReference type="InterPro" id="IPR007197">
    <property type="entry name" value="rSAM"/>
</dbReference>
<dbReference type="FunFam" id="3.80.30.20:FF:000002">
    <property type="entry name" value="threonylcarbamoyladenosine tRNA methylthiotransferase isoform X2"/>
    <property type="match status" value="1"/>
</dbReference>
<keyword evidence="4 11" id="KW-0808">Transferase</keyword>
<keyword evidence="3 11" id="KW-0004">4Fe-4S</keyword>
<evidence type="ECO:0000313" key="15">
    <source>
        <dbReference type="EMBL" id="HGQ73691.1"/>
    </source>
</evidence>
<dbReference type="PANTHER" id="PTHR11918:SF45">
    <property type="entry name" value="THREONYLCARBAMOYLADENOSINE TRNA METHYLTHIOTRANSFERASE"/>
    <property type="match status" value="1"/>
</dbReference>
<evidence type="ECO:0000259" key="13">
    <source>
        <dbReference type="PROSITE" id="PS51449"/>
    </source>
</evidence>
<evidence type="ECO:0000256" key="4">
    <source>
        <dbReference type="ARBA" id="ARBA00022679"/>
    </source>
</evidence>
<dbReference type="GO" id="GO:0046872">
    <property type="term" value="F:metal ion binding"/>
    <property type="evidence" value="ECO:0007669"/>
    <property type="project" value="UniProtKB-UniRule"/>
</dbReference>
<dbReference type="GO" id="GO:0035598">
    <property type="term" value="F:tRNA (N(6)-L-threonylcarbamoyladenosine(37)-C(2))-methylthiotransferase activity"/>
    <property type="evidence" value="ECO:0007669"/>
    <property type="project" value="UniProtKB-UniRule"/>
</dbReference>
<dbReference type="PROSITE" id="PS51918">
    <property type="entry name" value="RADICAL_SAM"/>
    <property type="match status" value="1"/>
</dbReference>
<dbReference type="EMBL" id="DTBP01000011">
    <property type="protein sequence ID" value="HGQ73691.1"/>
    <property type="molecule type" value="Genomic_DNA"/>
</dbReference>
<comment type="similarity">
    <text evidence="2 11">Belongs to the methylthiotransferase family. CDKAL1 subfamily.</text>
</comment>
<dbReference type="InterPro" id="IPR013848">
    <property type="entry name" value="Methylthiotransferase_N"/>
</dbReference>
<keyword evidence="5 11" id="KW-0949">S-adenosyl-L-methionine</keyword>
<reference evidence="15" key="1">
    <citation type="journal article" date="2020" name="mSystems">
        <title>Genome- and Community-Level Interaction Insights into Carbon Utilization and Element Cycling Functions of Hydrothermarchaeota in Hydrothermal Sediment.</title>
        <authorList>
            <person name="Zhou Z."/>
            <person name="Liu Y."/>
            <person name="Xu W."/>
            <person name="Pan J."/>
            <person name="Luo Z.H."/>
            <person name="Li M."/>
        </authorList>
    </citation>
    <scope>NUCLEOTIDE SEQUENCE [LARGE SCALE GENOMIC DNA]</scope>
    <source>
        <strain evidence="15">SpSt-648</strain>
    </source>
</reference>
<keyword evidence="7 11" id="KW-0479">Metal-binding</keyword>
<protein>
    <recommendedName>
        <fullName evidence="11">tRNA-t(6)A37 methylthiotransferase</fullName>
        <ecNumber evidence="11">2.8.4.5</ecNumber>
    </recommendedName>
</protein>
<dbReference type="SFLD" id="SFLDG01061">
    <property type="entry name" value="methylthiotransferase"/>
    <property type="match status" value="1"/>
</dbReference>
<feature type="domain" description="TRAM" evidence="12">
    <location>
        <begin position="368"/>
        <end position="429"/>
    </location>
</feature>
<organism evidence="15">
    <name type="scientific">Staphylothermus marinus</name>
    <dbReference type="NCBI Taxonomy" id="2280"/>
    <lineage>
        <taxon>Archaea</taxon>
        <taxon>Thermoproteota</taxon>
        <taxon>Thermoprotei</taxon>
        <taxon>Desulfurococcales</taxon>
        <taxon>Desulfurococcaceae</taxon>
        <taxon>Staphylothermus</taxon>
    </lineage>
</organism>
<dbReference type="AlphaFoldDB" id="A0A7C4NMR0"/>
<dbReference type="Pfam" id="PF01938">
    <property type="entry name" value="TRAM"/>
    <property type="match status" value="1"/>
</dbReference>
<proteinExistence type="inferred from homology"/>
<evidence type="ECO:0000256" key="11">
    <source>
        <dbReference type="RuleBase" id="RU368081"/>
    </source>
</evidence>
<dbReference type="GO" id="GO:0051539">
    <property type="term" value="F:4 iron, 4 sulfur cluster binding"/>
    <property type="evidence" value="ECO:0007669"/>
    <property type="project" value="UniProtKB-UniRule"/>
</dbReference>
<evidence type="ECO:0000256" key="1">
    <source>
        <dbReference type="ARBA" id="ARBA00002399"/>
    </source>
</evidence>
<dbReference type="InterPro" id="IPR023404">
    <property type="entry name" value="rSAM_horseshoe"/>
</dbReference>
<evidence type="ECO:0000256" key="6">
    <source>
        <dbReference type="ARBA" id="ARBA00022694"/>
    </source>
</evidence>
<feature type="domain" description="Radical SAM core" evidence="14">
    <location>
        <begin position="133"/>
        <end position="367"/>
    </location>
</feature>
<evidence type="ECO:0000256" key="5">
    <source>
        <dbReference type="ARBA" id="ARBA00022691"/>
    </source>
</evidence>
<evidence type="ECO:0000256" key="10">
    <source>
        <dbReference type="ARBA" id="ARBA00051661"/>
    </source>
</evidence>
<evidence type="ECO:0000256" key="3">
    <source>
        <dbReference type="ARBA" id="ARBA00022485"/>
    </source>
</evidence>
<evidence type="ECO:0000256" key="7">
    <source>
        <dbReference type="ARBA" id="ARBA00022723"/>
    </source>
</evidence>
<dbReference type="PROSITE" id="PS51449">
    <property type="entry name" value="MTTASE_N"/>
    <property type="match status" value="1"/>
</dbReference>
<accession>A0A7C4NMR0</accession>
<feature type="domain" description="MTTase N-terminal" evidence="13">
    <location>
        <begin position="3"/>
        <end position="117"/>
    </location>
</feature>
<dbReference type="Gene3D" id="3.80.30.20">
    <property type="entry name" value="tm_1862 like domain"/>
    <property type="match status" value="1"/>
</dbReference>
<dbReference type="SUPFAM" id="SSF102114">
    <property type="entry name" value="Radical SAM enzymes"/>
    <property type="match status" value="1"/>
</dbReference>
<keyword evidence="8 11" id="KW-0408">Iron</keyword>
<dbReference type="SFLD" id="SFLDG01082">
    <property type="entry name" value="B12-binding_domain_containing"/>
    <property type="match status" value="1"/>
</dbReference>
<comment type="function">
    <text evidence="1 11">Catalyzes the methylthiolation of N6-threonylcarbamoyladenosine (t(6)A), leading to the formation of 2-methylthio-N6-threonylcarbamoyladenosine (ms(2)t(6)A) at position 37 in tRNAs that read codons beginning with adenine.</text>
</comment>
<keyword evidence="9 11" id="KW-0411">Iron-sulfur</keyword>
<dbReference type="Pfam" id="PF04055">
    <property type="entry name" value="Radical_SAM"/>
    <property type="match status" value="1"/>
</dbReference>
<dbReference type="InterPro" id="IPR006466">
    <property type="entry name" value="MiaB-like_arc_euk"/>
</dbReference>
<dbReference type="CDD" id="cd01335">
    <property type="entry name" value="Radical_SAM"/>
    <property type="match status" value="1"/>
</dbReference>
<comment type="caution">
    <text evidence="15">The sequence shown here is derived from an EMBL/GenBank/DDBJ whole genome shotgun (WGS) entry which is preliminary data.</text>
</comment>
<dbReference type="Pfam" id="PF00919">
    <property type="entry name" value="UPF0004"/>
    <property type="match status" value="1"/>
</dbReference>
<comment type="catalytic activity">
    <reaction evidence="10 11">
        <text>N(6)-L-threonylcarbamoyladenosine(37) in tRNA + (sulfur carrier)-SH + AH2 + 2 S-adenosyl-L-methionine = 2-methylsulfanyl-N(6)-L-threonylcarbamoyladenosine(37) in tRNA + (sulfur carrier)-H + 5'-deoxyadenosine + L-methionine + A + S-adenosyl-L-homocysteine + 2 H(+)</text>
        <dbReference type="Rhea" id="RHEA:37075"/>
        <dbReference type="Rhea" id="RHEA-COMP:10163"/>
        <dbReference type="Rhea" id="RHEA-COMP:11092"/>
        <dbReference type="Rhea" id="RHEA-COMP:14737"/>
        <dbReference type="Rhea" id="RHEA-COMP:14739"/>
        <dbReference type="ChEBI" id="CHEBI:13193"/>
        <dbReference type="ChEBI" id="CHEBI:15378"/>
        <dbReference type="ChEBI" id="CHEBI:17319"/>
        <dbReference type="ChEBI" id="CHEBI:17499"/>
        <dbReference type="ChEBI" id="CHEBI:29917"/>
        <dbReference type="ChEBI" id="CHEBI:57844"/>
        <dbReference type="ChEBI" id="CHEBI:57856"/>
        <dbReference type="ChEBI" id="CHEBI:59789"/>
        <dbReference type="ChEBI" id="CHEBI:64428"/>
        <dbReference type="ChEBI" id="CHEBI:74418"/>
        <dbReference type="ChEBI" id="CHEBI:74420"/>
        <dbReference type="EC" id="2.8.4.5"/>
    </reaction>
</comment>
<comment type="cofactor">
    <cofactor evidence="11">
        <name>[4Fe-4S] cluster</name>
        <dbReference type="ChEBI" id="CHEBI:49883"/>
    </cofactor>
    <text evidence="11">Binds 1 or 2 [4Fe-4S] cluster. One cluster is coordinated with 3 cysteines and an exchangeable S-adenosyl-L-methionine.</text>
</comment>
<dbReference type="EC" id="2.8.4.5" evidence="11"/>
<dbReference type="InterPro" id="IPR005839">
    <property type="entry name" value="Methylthiotransferase"/>
</dbReference>
<dbReference type="FunFam" id="3.40.50.12160:FF:000003">
    <property type="entry name" value="CDK5 regulatory subunit-associated protein 1"/>
    <property type="match status" value="1"/>
</dbReference>